<reference evidence="1" key="1">
    <citation type="submission" date="2020-10" db="EMBL/GenBank/DDBJ databases">
        <authorList>
            <person name="Castelo-Branco R."/>
            <person name="Eusebio N."/>
            <person name="Adriana R."/>
            <person name="Vieira A."/>
            <person name="Brugerolle De Fraissinette N."/>
            <person name="Rezende De Castro R."/>
            <person name="Schneider M.P."/>
            <person name="Vasconcelos V."/>
            <person name="Leao P.N."/>
        </authorList>
    </citation>
    <scope>NUCLEOTIDE SEQUENCE</scope>
    <source>
        <strain evidence="1">LEGE 11480</strain>
    </source>
</reference>
<dbReference type="EMBL" id="JADEXQ010000036">
    <property type="protein sequence ID" value="MBE9030464.1"/>
    <property type="molecule type" value="Genomic_DNA"/>
</dbReference>
<sequence length="257" mass="28643">MTAQKQKQKQKKKRLIVVTADKGGSGKTAVARAMADTLMRNALPFLAFDADKRNAQLHRHYDPALSQFAGVPQGVTRIDLSVQGGADDLLNVLGSPTADLVLLDLPAGGGELFERLEKEIRLLDFLEELDYSLTLVSVISRVKDCINSLRTLMEFCGDQAEHVVVKNGFFGEADRFRRFDGSKTKALLLQRGSRVMTFPDLYDDTFDAIDDQNLTFSQVLQPEQGFSMADRRRVKVFLDETERQMRLTGDLLGLGGK</sequence>
<dbReference type="SUPFAM" id="SSF52540">
    <property type="entry name" value="P-loop containing nucleoside triphosphate hydrolases"/>
    <property type="match status" value="1"/>
</dbReference>
<evidence type="ECO:0000313" key="2">
    <source>
        <dbReference type="Proteomes" id="UP000625316"/>
    </source>
</evidence>
<accession>A0A928VQW1</accession>
<comment type="caution">
    <text evidence="1">The sequence shown here is derived from an EMBL/GenBank/DDBJ whole genome shotgun (WGS) entry which is preliminary data.</text>
</comment>
<keyword evidence="2" id="KW-1185">Reference proteome</keyword>
<dbReference type="Proteomes" id="UP000625316">
    <property type="component" value="Unassembled WGS sequence"/>
</dbReference>
<dbReference type="InterPro" id="IPR027417">
    <property type="entry name" value="P-loop_NTPase"/>
</dbReference>
<organism evidence="1 2">
    <name type="scientific">Romeriopsis navalis LEGE 11480</name>
    <dbReference type="NCBI Taxonomy" id="2777977"/>
    <lineage>
        <taxon>Bacteria</taxon>
        <taxon>Bacillati</taxon>
        <taxon>Cyanobacteriota</taxon>
        <taxon>Cyanophyceae</taxon>
        <taxon>Leptolyngbyales</taxon>
        <taxon>Leptolyngbyaceae</taxon>
        <taxon>Romeriopsis</taxon>
        <taxon>Romeriopsis navalis</taxon>
    </lineage>
</organism>
<dbReference type="AlphaFoldDB" id="A0A928VQW1"/>
<evidence type="ECO:0000313" key="1">
    <source>
        <dbReference type="EMBL" id="MBE9030464.1"/>
    </source>
</evidence>
<protein>
    <submittedName>
        <fullName evidence="1">Chromosome partitioning protein ParA</fullName>
    </submittedName>
</protein>
<proteinExistence type="predicted"/>
<gene>
    <name evidence="1" type="ORF">IQ266_12055</name>
</gene>
<dbReference type="Gene3D" id="3.40.50.300">
    <property type="entry name" value="P-loop containing nucleotide triphosphate hydrolases"/>
    <property type="match status" value="1"/>
</dbReference>
<name>A0A928VQW1_9CYAN</name>